<evidence type="ECO:0000256" key="5">
    <source>
        <dbReference type="SAM" id="MobiDB-lite"/>
    </source>
</evidence>
<dbReference type="Proteomes" id="UP000694389">
    <property type="component" value="Unassembled WGS sequence"/>
</dbReference>
<dbReference type="GO" id="GO:0098609">
    <property type="term" value="P:cell-cell adhesion"/>
    <property type="evidence" value="ECO:0007669"/>
    <property type="project" value="TreeGrafter"/>
</dbReference>
<feature type="region of interest" description="Disordered" evidence="5">
    <location>
        <begin position="753"/>
        <end position="786"/>
    </location>
</feature>
<dbReference type="RefSeq" id="XP_051269408.1">
    <property type="nucleotide sequence ID" value="XM_051413448.1"/>
</dbReference>
<dbReference type="OrthoDB" id="6234674at2759"/>
<dbReference type="OMA" id="HYEPRRE"/>
<evidence type="ECO:0000256" key="2">
    <source>
        <dbReference type="ARBA" id="ARBA00023157"/>
    </source>
</evidence>
<feature type="compositionally biased region" description="Basic and acidic residues" evidence="5">
    <location>
        <begin position="1326"/>
        <end position="1345"/>
    </location>
</feature>
<feature type="region of interest" description="Disordered" evidence="5">
    <location>
        <begin position="1484"/>
        <end position="1508"/>
    </location>
</feature>
<evidence type="ECO:0000256" key="4">
    <source>
        <dbReference type="SAM" id="Coils"/>
    </source>
</evidence>
<dbReference type="PROSITE" id="PS50835">
    <property type="entry name" value="IG_LIKE"/>
    <property type="match status" value="5"/>
</dbReference>
<feature type="compositionally biased region" description="Basic residues" evidence="5">
    <location>
        <begin position="1271"/>
        <end position="1280"/>
    </location>
</feature>
<feature type="compositionally biased region" description="Low complexity" evidence="5">
    <location>
        <begin position="838"/>
        <end position="854"/>
    </location>
</feature>
<name>A0A8P4GF66_DICLA</name>
<proteinExistence type="predicted"/>
<feature type="domain" description="Fibronectin type-III" evidence="8">
    <location>
        <begin position="615"/>
        <end position="708"/>
    </location>
</feature>
<dbReference type="InterPro" id="IPR003599">
    <property type="entry name" value="Ig_sub"/>
</dbReference>
<feature type="compositionally biased region" description="Basic and acidic residues" evidence="5">
    <location>
        <begin position="1414"/>
        <end position="1428"/>
    </location>
</feature>
<feature type="region of interest" description="Disordered" evidence="5">
    <location>
        <begin position="800"/>
        <end position="857"/>
    </location>
</feature>
<evidence type="ECO:0000313" key="9">
    <source>
        <dbReference type="Ensembl" id="ENSDLAP00005079219.1"/>
    </source>
</evidence>
<feature type="domain" description="Ig-like" evidence="7">
    <location>
        <begin position="417"/>
        <end position="501"/>
    </location>
</feature>
<reference evidence="9" key="1">
    <citation type="submission" date="2025-08" db="UniProtKB">
        <authorList>
            <consortium name="Ensembl"/>
        </authorList>
    </citation>
    <scope>IDENTIFICATION</scope>
</reference>
<dbReference type="InterPro" id="IPR013783">
    <property type="entry name" value="Ig-like_fold"/>
</dbReference>
<feature type="region of interest" description="Disordered" evidence="5">
    <location>
        <begin position="1111"/>
        <end position="1144"/>
    </location>
</feature>
<dbReference type="GeneTree" id="ENSGT00940000165064"/>
<dbReference type="PROSITE" id="PS50853">
    <property type="entry name" value="FN3"/>
    <property type="match status" value="2"/>
</dbReference>
<evidence type="ECO:0000259" key="7">
    <source>
        <dbReference type="PROSITE" id="PS50835"/>
    </source>
</evidence>
<dbReference type="CTD" id="557459"/>
<evidence type="ECO:0000313" key="10">
    <source>
        <dbReference type="Proteomes" id="UP000694389"/>
    </source>
</evidence>
<dbReference type="SMART" id="SM00408">
    <property type="entry name" value="IGc2"/>
    <property type="match status" value="5"/>
</dbReference>
<accession>A0A8P4GF66</accession>
<feature type="domain" description="Fibronectin type-III" evidence="8">
    <location>
        <begin position="506"/>
        <end position="606"/>
    </location>
</feature>
<feature type="region of interest" description="Disordered" evidence="5">
    <location>
        <begin position="1520"/>
        <end position="1553"/>
    </location>
</feature>
<keyword evidence="10" id="KW-1185">Reference proteome</keyword>
<feature type="domain" description="Ig-like" evidence="7">
    <location>
        <begin position="35"/>
        <end position="115"/>
    </location>
</feature>
<dbReference type="InterPro" id="IPR003598">
    <property type="entry name" value="Ig_sub2"/>
</dbReference>
<dbReference type="Pfam" id="PF00041">
    <property type="entry name" value="fn3"/>
    <property type="match status" value="2"/>
</dbReference>
<dbReference type="Pfam" id="PF13927">
    <property type="entry name" value="Ig_3"/>
    <property type="match status" value="3"/>
</dbReference>
<feature type="compositionally biased region" description="Low complexity" evidence="5">
    <location>
        <begin position="1487"/>
        <end position="1507"/>
    </location>
</feature>
<dbReference type="Gene3D" id="2.60.40.10">
    <property type="entry name" value="Immunoglobulins"/>
    <property type="match status" value="7"/>
</dbReference>
<feature type="compositionally biased region" description="Polar residues" evidence="5">
    <location>
        <begin position="1129"/>
        <end position="1139"/>
    </location>
</feature>
<dbReference type="SUPFAM" id="SSF49265">
    <property type="entry name" value="Fibronectin type III"/>
    <property type="match status" value="1"/>
</dbReference>
<dbReference type="InterPro" id="IPR007110">
    <property type="entry name" value="Ig-like_dom"/>
</dbReference>
<dbReference type="SMART" id="SM00406">
    <property type="entry name" value="IGv"/>
    <property type="match status" value="2"/>
</dbReference>
<dbReference type="GeneID" id="127370942"/>
<dbReference type="InterPro" id="IPR036179">
    <property type="entry name" value="Ig-like_dom_sf"/>
</dbReference>
<feature type="domain" description="Ig-like" evidence="7">
    <location>
        <begin position="139"/>
        <end position="221"/>
    </location>
</feature>
<feature type="region of interest" description="Disordered" evidence="5">
    <location>
        <begin position="1307"/>
        <end position="1345"/>
    </location>
</feature>
<feature type="compositionally biased region" description="Polar residues" evidence="5">
    <location>
        <begin position="1520"/>
        <end position="1535"/>
    </location>
</feature>
<feature type="compositionally biased region" description="Low complexity" evidence="5">
    <location>
        <begin position="800"/>
        <end position="819"/>
    </location>
</feature>
<sequence>MGSARSYFQAFTVVAGVCLFLTTEGTRPEVRGKVGGVVELECSFPLSDPAAVSSASLHVVEWVRQGLDIPLLIKFGSYAPRIHPQYEGRVSLVRITALRLEDLQLDDQGSYECRILLLDEPTDELQNGTWTVLSVTAPPTFTEAPPPVVEALVGGDLSLACVANGNPTPTITWLKDGIVIQRINDQEGALSLRAVSIQSAGQYTCHASNSEGNVTRMTKVKIKGPPVIVVPPKSTSLNMSQNALLRCQAVADPPNMTYVWQKGGENVHHIESLKSRVKIMVDGTLLVSRVIPEDSGNYTCMPTNGLLTPPTASANLTVMHPAQALQMPQKTYLPTGMDGVVTCPAAAQPPLLRVDWTKDGEPLDLSLYPGWTLTTEGSLFMATVNDDTPGVYTCTPYNSYGSMGSSGPTDVVLQDPPSFSVTPEKQYKQEAGRTLLIPCQGNRDPTIKVTWSKVDLARRTSYSIEPNGSLLLQPLTKDHQGAWECSATNRVASVRASTQVFVLGTSPHAATSLSVSPGVKQANISWEAGFDGGSAQTFSVWVKKISVGDNDGKQDWFSVPVPPSSGFSLQVTGLSPATNYQFSILSHNKMGTGPFSEIATARTLDPPLRRSKLKPPVSLSANQGSAGVVLQWSVPEAQHPPITGFVLQSRTEQGEWFNLEEDISANSSEIVVPGLHKDCVYELRLLSRRGELLSEPSPSVNVSTTGMEIYPATSQLLEFVPEPLLAGVLGGVGFMCLALVLLLGSACVISHKRDQRRRKKDAEPPHAIYKCSPSIKTSGTSSPDSVLKKSLLPANILYPTTSSTSTSSSSQTDCSSFSTENRHQRKHLLSNYSRGRLTRTTSSPISPPIEMISRGPDGRFMLPPYDSDALSVDSKRSIRYGRPARVRRSVSLHSEREDRKDPPFVLSVDLPPCKPAEANSTWQMYGMAPGLPHHGPYISDQKASYDGFPDFSSMCSSSSLATVPHQDREITLTFPVLPHIRSSLGQPSTTASTLVLQMEHERERGNLSHCLKLAQEREELERELQRYTLERSSMREMRREHSDLERREAGGCELLWKNKSSTLPHGYPQGKKERFGLSPSTFSSSSVHWEGPPLVSPPALIPTLTRVNASSPVSPSCFKSGNHHPGPSFTHQTSLQSEEAGSFSKDRLTLPHLSSKHQIHERVEAAPEGYDNSPQSTLLEMQTSDSCSEAPRQNNLSHGSLSMLSFHSNKYTERSNSALNALPDSSKVEVAFPKPADEVVCVEMSVDEPELEVCVMRPTKPMLHHRIASHVQKGHSLTHRGRYEDMSNSTSFNWRSPASVDDIIRVPASSQPSQPELWRAVTQRSKSWDSKQRSQSLDSRRRKESNFLTPDAWIDSLSQENCSVASSCRPDSLFWEPQTSPTRKVSKSHANSPSATQAASLSPPAVDSLSLRSSQERPTPKPDVPCHYEPRRAASIFPNAAKWPIAYQQAVEEAESSFEAMKEASRCLPPGDNDQDALEVEAGGYEGVPESGSSYSSYASSGRGSMEPANRRLSLCHLSPTLTSSPETVEESQGSTEDKHSHQMEPSQRRKVSVDENYEWDAADFCSQPVDYDGLLPSLNLLKPARCCSLPSMQRPTKALKNCTQLSLLSGHQSSCSAEPEPDTVLF</sequence>
<dbReference type="InterPro" id="IPR013106">
    <property type="entry name" value="Ig_V-set"/>
</dbReference>
<dbReference type="PANTHER" id="PTHR44170:SF48">
    <property type="entry name" value="PROTEIN TURTLE HOMOLOG A"/>
    <property type="match status" value="1"/>
</dbReference>
<protein>
    <submittedName>
        <fullName evidence="9">Immunoglobulin superfamily, member 9a</fullName>
    </submittedName>
</protein>
<feature type="domain" description="Ig-like" evidence="7">
    <location>
        <begin position="321"/>
        <end position="412"/>
    </location>
</feature>
<evidence type="ECO:0000259" key="8">
    <source>
        <dbReference type="PROSITE" id="PS50853"/>
    </source>
</evidence>
<evidence type="ECO:0000256" key="6">
    <source>
        <dbReference type="SAM" id="SignalP"/>
    </source>
</evidence>
<dbReference type="SUPFAM" id="SSF48726">
    <property type="entry name" value="Immunoglobulin"/>
    <property type="match status" value="5"/>
</dbReference>
<gene>
    <name evidence="9" type="primary">igsf9a</name>
</gene>
<keyword evidence="1" id="KW-0677">Repeat</keyword>
<feature type="signal peptide" evidence="6">
    <location>
        <begin position="1"/>
        <end position="25"/>
    </location>
</feature>
<feature type="chain" id="PRO_5035860058" evidence="6">
    <location>
        <begin position="26"/>
        <end position="1627"/>
    </location>
</feature>
<reference evidence="9" key="2">
    <citation type="submission" date="2025-09" db="UniProtKB">
        <authorList>
            <consortium name="Ensembl"/>
        </authorList>
    </citation>
    <scope>IDENTIFICATION</scope>
</reference>
<dbReference type="SMART" id="SM00409">
    <property type="entry name" value="IG"/>
    <property type="match status" value="5"/>
</dbReference>
<dbReference type="InterPro" id="IPR003961">
    <property type="entry name" value="FN3_dom"/>
</dbReference>
<dbReference type="InterPro" id="IPR036116">
    <property type="entry name" value="FN3_sf"/>
</dbReference>
<dbReference type="Ensembl" id="ENSDLAT00005072986.1">
    <property type="protein sequence ID" value="ENSDLAP00005079219.1"/>
    <property type="gene ID" value="ENSDLAG00005008521.2"/>
</dbReference>
<feature type="region of interest" description="Disordered" evidence="5">
    <location>
        <begin position="1181"/>
        <end position="1200"/>
    </location>
</feature>
<dbReference type="CDD" id="cd00063">
    <property type="entry name" value="FN3"/>
    <property type="match status" value="2"/>
</dbReference>
<keyword evidence="4" id="KW-0175">Coiled coil</keyword>
<evidence type="ECO:0000256" key="1">
    <source>
        <dbReference type="ARBA" id="ARBA00022737"/>
    </source>
</evidence>
<keyword evidence="3" id="KW-0393">Immunoglobulin domain</keyword>
<keyword evidence="2" id="KW-1015">Disulfide bond</keyword>
<dbReference type="Pfam" id="PF07686">
    <property type="entry name" value="V-set"/>
    <property type="match status" value="1"/>
</dbReference>
<feature type="compositionally biased region" description="Polar residues" evidence="5">
    <location>
        <begin position="1379"/>
        <end position="1400"/>
    </location>
</feature>
<evidence type="ECO:0000256" key="3">
    <source>
        <dbReference type="ARBA" id="ARBA00023319"/>
    </source>
</evidence>
<dbReference type="PANTHER" id="PTHR44170">
    <property type="entry name" value="PROTEIN SIDEKICK"/>
    <property type="match status" value="1"/>
</dbReference>
<feature type="compositionally biased region" description="Polar residues" evidence="5">
    <location>
        <begin position="774"/>
        <end position="784"/>
    </location>
</feature>
<dbReference type="SMART" id="SM00060">
    <property type="entry name" value="FN3"/>
    <property type="match status" value="2"/>
</dbReference>
<dbReference type="FunFam" id="2.60.40.10:FF:000323">
    <property type="entry name" value="Immunoglobulin superfamily member 9B"/>
    <property type="match status" value="1"/>
</dbReference>
<feature type="region of interest" description="Disordered" evidence="5">
    <location>
        <begin position="1271"/>
        <end position="1291"/>
    </location>
</feature>
<keyword evidence="6" id="KW-0732">Signal</keyword>
<feature type="domain" description="Ig-like" evidence="7">
    <location>
        <begin position="225"/>
        <end position="317"/>
    </location>
</feature>
<feature type="region of interest" description="Disordered" evidence="5">
    <location>
        <begin position="1379"/>
        <end position="1428"/>
    </location>
</feature>
<feature type="coiled-coil region" evidence="4">
    <location>
        <begin position="1010"/>
        <end position="1037"/>
    </location>
</feature>
<organism evidence="9 10">
    <name type="scientific">Dicentrarchus labrax</name>
    <name type="common">European seabass</name>
    <name type="synonym">Morone labrax</name>
    <dbReference type="NCBI Taxonomy" id="13489"/>
    <lineage>
        <taxon>Eukaryota</taxon>
        <taxon>Metazoa</taxon>
        <taxon>Chordata</taxon>
        <taxon>Craniata</taxon>
        <taxon>Vertebrata</taxon>
        <taxon>Euteleostomi</taxon>
        <taxon>Actinopterygii</taxon>
        <taxon>Neopterygii</taxon>
        <taxon>Teleostei</taxon>
        <taxon>Neoteleostei</taxon>
        <taxon>Acanthomorphata</taxon>
        <taxon>Eupercaria</taxon>
        <taxon>Moronidae</taxon>
        <taxon>Dicentrarchus</taxon>
    </lineage>
</organism>